<keyword evidence="4" id="KW-0413">Isomerase</keyword>
<name>A0A372JRQ1_9ACTN</name>
<feature type="region of interest" description="Disordered" evidence="1">
    <location>
        <begin position="228"/>
        <end position="254"/>
    </location>
</feature>
<dbReference type="Gene3D" id="3.30.1050.20">
    <property type="match status" value="1"/>
</dbReference>
<dbReference type="Gene3D" id="1.20.120.450">
    <property type="entry name" value="dinb family like domain"/>
    <property type="match status" value="1"/>
</dbReference>
<evidence type="ECO:0000256" key="1">
    <source>
        <dbReference type="SAM" id="MobiDB-lite"/>
    </source>
</evidence>
<feature type="domain" description="MDMPI C-terminal" evidence="2">
    <location>
        <begin position="163"/>
        <end position="245"/>
    </location>
</feature>
<dbReference type="SUPFAM" id="SSF109854">
    <property type="entry name" value="DinB/YfiT-like putative metalloenzymes"/>
    <property type="match status" value="1"/>
</dbReference>
<proteinExistence type="predicted"/>
<gene>
    <name evidence="4" type="ORF">DZF91_06380</name>
</gene>
<dbReference type="Pfam" id="PF07398">
    <property type="entry name" value="MDMPI_C"/>
    <property type="match status" value="1"/>
</dbReference>
<keyword evidence="4" id="KW-0670">Pyruvate</keyword>
<feature type="compositionally biased region" description="Pro residues" evidence="1">
    <location>
        <begin position="242"/>
        <end position="254"/>
    </location>
</feature>
<dbReference type="InterPro" id="IPR036527">
    <property type="entry name" value="SCP2_sterol-bd_dom_sf"/>
</dbReference>
<evidence type="ECO:0000313" key="4">
    <source>
        <dbReference type="EMBL" id="RFU42466.1"/>
    </source>
</evidence>
<dbReference type="OrthoDB" id="5118203at2"/>
<evidence type="ECO:0000259" key="2">
    <source>
        <dbReference type="Pfam" id="PF07398"/>
    </source>
</evidence>
<organism evidence="4 5">
    <name type="scientific">Actinomadura logoneensis</name>
    <dbReference type="NCBI Taxonomy" id="2293572"/>
    <lineage>
        <taxon>Bacteria</taxon>
        <taxon>Bacillati</taxon>
        <taxon>Actinomycetota</taxon>
        <taxon>Actinomycetes</taxon>
        <taxon>Streptosporangiales</taxon>
        <taxon>Thermomonosporaceae</taxon>
        <taxon>Actinomadura</taxon>
    </lineage>
</organism>
<dbReference type="NCBIfam" id="TIGR03083">
    <property type="entry name" value="maleylpyruvate isomerase family mycothiol-dependent enzyme"/>
    <property type="match status" value="1"/>
</dbReference>
<keyword evidence="5" id="KW-1185">Reference proteome</keyword>
<sequence>MGGATSGSGDGRAAVLAAIEASAERLAKSVAGLGDAELRAASGLPGWTRGHVATHVARNADSLWNLLEWARTGVEVPQYPSMEARDEALRAGAGRGADELVDDLRTSGERFAAQAAALPEAAWDVRVRGMVGPEMPAWFVLHRRWREVEVHHVDLAAGYGPADWPEAYLRAELDHTLRGLAERGPQERGGLHGLRLRATDTGQSADLGDGPEVTGSAAALLAWITGRSDGSGLTTRPDGALPTPPTWPTDPSFP</sequence>
<feature type="domain" description="Mycothiol-dependent maleylpyruvate isomerase metal-binding" evidence="3">
    <location>
        <begin position="20"/>
        <end position="156"/>
    </location>
</feature>
<dbReference type="InterPro" id="IPR024344">
    <property type="entry name" value="MDMPI_metal-binding"/>
</dbReference>
<evidence type="ECO:0000259" key="3">
    <source>
        <dbReference type="Pfam" id="PF11716"/>
    </source>
</evidence>
<dbReference type="RefSeq" id="WP_117356565.1">
    <property type="nucleotide sequence ID" value="NZ_QURH01000116.1"/>
</dbReference>
<accession>A0A372JRQ1</accession>
<dbReference type="InterPro" id="IPR017517">
    <property type="entry name" value="Maleyloyr_isom"/>
</dbReference>
<dbReference type="SUPFAM" id="SSF55718">
    <property type="entry name" value="SCP-like"/>
    <property type="match status" value="1"/>
</dbReference>
<dbReference type="AlphaFoldDB" id="A0A372JRQ1"/>
<dbReference type="InterPro" id="IPR034660">
    <property type="entry name" value="DinB/YfiT-like"/>
</dbReference>
<dbReference type="EMBL" id="QURH01000116">
    <property type="protein sequence ID" value="RFU42466.1"/>
    <property type="molecule type" value="Genomic_DNA"/>
</dbReference>
<dbReference type="InterPro" id="IPR010872">
    <property type="entry name" value="MDMPI_C-term_domain"/>
</dbReference>
<evidence type="ECO:0000313" key="5">
    <source>
        <dbReference type="Proteomes" id="UP000261811"/>
    </source>
</evidence>
<dbReference type="GO" id="GO:0046872">
    <property type="term" value="F:metal ion binding"/>
    <property type="evidence" value="ECO:0007669"/>
    <property type="project" value="InterPro"/>
</dbReference>
<comment type="caution">
    <text evidence="4">The sequence shown here is derived from an EMBL/GenBank/DDBJ whole genome shotgun (WGS) entry which is preliminary data.</text>
</comment>
<reference evidence="4 5" key="1">
    <citation type="submission" date="2018-08" db="EMBL/GenBank/DDBJ databases">
        <title>Actinomadura jelena sp. nov., a novel Actinomycete isolated from soil in Chad.</title>
        <authorList>
            <person name="Shi L."/>
        </authorList>
    </citation>
    <scope>NUCLEOTIDE SEQUENCE [LARGE SCALE GENOMIC DNA]</scope>
    <source>
        <strain evidence="4 5">NEAU-G17</strain>
    </source>
</reference>
<dbReference type="Proteomes" id="UP000261811">
    <property type="component" value="Unassembled WGS sequence"/>
</dbReference>
<dbReference type="Pfam" id="PF11716">
    <property type="entry name" value="MDMPI_N"/>
    <property type="match status" value="1"/>
</dbReference>
<protein>
    <submittedName>
        <fullName evidence="4">Maleylpyruvate isomerase family mycothiol-dependent enzyme</fullName>
    </submittedName>
</protein>
<dbReference type="GO" id="GO:0016853">
    <property type="term" value="F:isomerase activity"/>
    <property type="evidence" value="ECO:0007669"/>
    <property type="project" value="UniProtKB-KW"/>
</dbReference>